<dbReference type="Proteomes" id="UP001210339">
    <property type="component" value="Chromosome"/>
</dbReference>
<dbReference type="PANTHER" id="PTHR30050">
    <property type="entry name" value="CHROMOSOMAL REPLICATION INITIATOR PROTEIN DNAA"/>
    <property type="match status" value="1"/>
</dbReference>
<feature type="domain" description="Chromosomal replication initiator protein DnaA ATPAse" evidence="1">
    <location>
        <begin position="181"/>
        <end position="303"/>
    </location>
</feature>
<dbReference type="PANTHER" id="PTHR30050:SF4">
    <property type="entry name" value="ATP-BINDING PROTEIN RV3427C IN INSERTION SEQUENCE-RELATED"/>
    <property type="match status" value="1"/>
</dbReference>
<keyword evidence="3" id="KW-1185">Reference proteome</keyword>
<dbReference type="SUPFAM" id="SSF52540">
    <property type="entry name" value="P-loop containing nucleoside triphosphate hydrolases"/>
    <property type="match status" value="1"/>
</dbReference>
<keyword evidence="2" id="KW-0547">Nucleotide-binding</keyword>
<reference evidence="2 3" key="1">
    <citation type="submission" date="2023-01" db="EMBL/GenBank/DDBJ databases">
        <authorList>
            <person name="Lee S.H."/>
            <person name="Jung H.S."/>
            <person name="Yun J.U."/>
        </authorList>
    </citation>
    <scope>NUCLEOTIDE SEQUENCE [LARGE SCALE GENOMIC DNA]</scope>
    <source>
        <strain evidence="2 3">CBA3646</strain>
    </source>
</reference>
<gene>
    <name evidence="2" type="ORF">O6R05_00150</name>
</gene>
<evidence type="ECO:0000313" key="3">
    <source>
        <dbReference type="Proteomes" id="UP001210339"/>
    </source>
</evidence>
<protein>
    <submittedName>
        <fullName evidence="2">ATP-binding protein</fullName>
    </submittedName>
</protein>
<proteinExistence type="predicted"/>
<dbReference type="InterPro" id="IPR013317">
    <property type="entry name" value="DnaA_dom"/>
</dbReference>
<organism evidence="2 3">
    <name type="scientific">Peptoniphilus equinus</name>
    <dbReference type="NCBI Taxonomy" id="3016343"/>
    <lineage>
        <taxon>Bacteria</taxon>
        <taxon>Bacillati</taxon>
        <taxon>Bacillota</taxon>
        <taxon>Tissierellia</taxon>
        <taxon>Tissierellales</taxon>
        <taxon>Peptoniphilaceae</taxon>
        <taxon>Peptoniphilus</taxon>
    </lineage>
</organism>
<evidence type="ECO:0000259" key="1">
    <source>
        <dbReference type="Pfam" id="PF00308"/>
    </source>
</evidence>
<dbReference type="EMBL" id="CP115667">
    <property type="protein sequence ID" value="WBW50013.1"/>
    <property type="molecule type" value="Genomic_DNA"/>
</dbReference>
<dbReference type="InterPro" id="IPR027417">
    <property type="entry name" value="P-loop_NTPase"/>
</dbReference>
<dbReference type="Pfam" id="PF00308">
    <property type="entry name" value="Bac_DnaA"/>
    <property type="match status" value="1"/>
</dbReference>
<accession>A0ABY7QT94</accession>
<dbReference type="RefSeq" id="WP_271191544.1">
    <property type="nucleotide sequence ID" value="NZ_CP115667.1"/>
</dbReference>
<keyword evidence="2" id="KW-0067">ATP-binding</keyword>
<evidence type="ECO:0000313" key="2">
    <source>
        <dbReference type="EMBL" id="WBW50013.1"/>
    </source>
</evidence>
<name>A0ABY7QT94_9FIRM</name>
<dbReference type="NCBIfam" id="NF005304">
    <property type="entry name" value="PRK06835.1"/>
    <property type="match status" value="1"/>
</dbReference>
<sequence>MELFRKIEREYQELRDADEKAHRKKMAKLYRNLPELEALDQKIQRLGIEGAKEQLLHPNSKGLSEINEALYTLREEKAHLLMTMGLPRDYTKVDYRCELCEDTGRLEDGSRCRCFKQRISRELYEMSNLNLQLEKENFLTFDLGIFSKDVYDGENLSPRDNMEAILRVVRRFIDDFEKNNDFNMLFYGTTGQGKTFMLNCIAKELLDKNVNVIYQTAFNIVDIVEDRRFRRNEATQMKYELLLNSDLLIIDDLGIERINAFSTSEIFNIVNSRLLSGKKTLISTNLSPKELSSTYTDRVFSRVFQKFMPLKFYGEDLRLR</sequence>
<dbReference type="Gene3D" id="3.40.50.300">
    <property type="entry name" value="P-loop containing nucleotide triphosphate hydrolases"/>
    <property type="match status" value="1"/>
</dbReference>
<dbReference type="GO" id="GO:0005524">
    <property type="term" value="F:ATP binding"/>
    <property type="evidence" value="ECO:0007669"/>
    <property type="project" value="UniProtKB-KW"/>
</dbReference>
<dbReference type="CDD" id="cd00009">
    <property type="entry name" value="AAA"/>
    <property type="match status" value="1"/>
</dbReference>